<gene>
    <name evidence="1" type="ORF">D9611_008669</name>
</gene>
<evidence type="ECO:0000313" key="1">
    <source>
        <dbReference type="EMBL" id="KAF5313334.1"/>
    </source>
</evidence>
<comment type="caution">
    <text evidence="1">The sequence shown here is derived from an EMBL/GenBank/DDBJ whole genome shotgun (WGS) entry which is preliminary data.</text>
</comment>
<proteinExistence type="predicted"/>
<evidence type="ECO:0000313" key="2">
    <source>
        <dbReference type="Proteomes" id="UP000541558"/>
    </source>
</evidence>
<organism evidence="1 2">
    <name type="scientific">Ephemerocybe angulata</name>
    <dbReference type="NCBI Taxonomy" id="980116"/>
    <lineage>
        <taxon>Eukaryota</taxon>
        <taxon>Fungi</taxon>
        <taxon>Dikarya</taxon>
        <taxon>Basidiomycota</taxon>
        <taxon>Agaricomycotina</taxon>
        <taxon>Agaricomycetes</taxon>
        <taxon>Agaricomycetidae</taxon>
        <taxon>Agaricales</taxon>
        <taxon>Agaricineae</taxon>
        <taxon>Psathyrellaceae</taxon>
        <taxon>Ephemerocybe</taxon>
    </lineage>
</organism>
<dbReference type="Proteomes" id="UP000541558">
    <property type="component" value="Unassembled WGS sequence"/>
</dbReference>
<dbReference type="EMBL" id="JAACJK010000224">
    <property type="protein sequence ID" value="KAF5313334.1"/>
    <property type="molecule type" value="Genomic_DNA"/>
</dbReference>
<accession>A0A8H5EUY3</accession>
<keyword evidence="2" id="KW-1185">Reference proteome</keyword>
<protein>
    <submittedName>
        <fullName evidence="1">Uncharacterized protein</fullName>
    </submittedName>
</protein>
<dbReference type="OrthoDB" id="3145912at2759"/>
<name>A0A8H5EUY3_9AGAR</name>
<sequence length="360" mass="40865">MPVILITVRSSSSPSTCGNTKATPSASAEMSIIDQPELEAFPLFADLPDDIARSIFELAADDKNVDWECALVSKKVKQWVEPVLYKSIVIDSTAGMSGLCRTIQFHPSKDPHFFSLHVKRLSLSDTNWLPSCGQIIAILEACQSVKSLELLMNYDIVKEDIQIGVHNAWHGIRPQILTLPMLLFNPTHRHFRLSPNRPSLFVNVTHLELFVNRTLGAGQWSWASLSSLEALTHLCLSSWNIDMETADVARNHLTIAAPFFPPSLVVCAVAIRYIELGWDIRQLVEKSDWTTDDRVVVAVAKDYYDAELKSYGKWVARATIWRWDPCSESYYDEWQGFWDRAERMVKERRESARLIASKRA</sequence>
<reference evidence="1 2" key="1">
    <citation type="journal article" date="2020" name="ISME J.">
        <title>Uncovering the hidden diversity of litter-decomposition mechanisms in mushroom-forming fungi.</title>
        <authorList>
            <person name="Floudas D."/>
            <person name="Bentzer J."/>
            <person name="Ahren D."/>
            <person name="Johansson T."/>
            <person name="Persson P."/>
            <person name="Tunlid A."/>
        </authorList>
    </citation>
    <scope>NUCLEOTIDE SEQUENCE [LARGE SCALE GENOMIC DNA]</scope>
    <source>
        <strain evidence="1 2">CBS 175.51</strain>
    </source>
</reference>
<dbReference type="AlphaFoldDB" id="A0A8H5EUY3"/>